<keyword evidence="2" id="KW-0813">Transport</keyword>
<dbReference type="GO" id="GO:0030322">
    <property type="term" value="P:stabilization of membrane potential"/>
    <property type="evidence" value="ECO:0007669"/>
    <property type="project" value="TreeGrafter"/>
</dbReference>
<dbReference type="OrthoDB" id="297496at2759"/>
<feature type="domain" description="Potassium channel" evidence="9">
    <location>
        <begin position="98"/>
        <end position="160"/>
    </location>
</feature>
<gene>
    <name evidence="10" type="ORF">HPBE_LOCUS11741</name>
</gene>
<dbReference type="InterPro" id="IPR003280">
    <property type="entry name" value="2pore_dom_K_chnl"/>
</dbReference>
<name>A0A183FU99_HELPZ</name>
<keyword evidence="11" id="KW-1185">Reference proteome</keyword>
<evidence type="ECO:0000256" key="1">
    <source>
        <dbReference type="ARBA" id="ARBA00004141"/>
    </source>
</evidence>
<evidence type="ECO:0000256" key="7">
    <source>
        <dbReference type="ARBA" id="ARBA00023303"/>
    </source>
</evidence>
<dbReference type="PANTHER" id="PTHR11003">
    <property type="entry name" value="POTASSIUM CHANNEL, SUBFAMILY K"/>
    <property type="match status" value="1"/>
</dbReference>
<feature type="transmembrane region" description="Helical" evidence="8">
    <location>
        <begin position="167"/>
        <end position="186"/>
    </location>
</feature>
<reference evidence="12" key="2">
    <citation type="submission" date="2019-09" db="UniProtKB">
        <authorList>
            <consortium name="WormBaseParasite"/>
        </authorList>
    </citation>
    <scope>IDENTIFICATION</scope>
</reference>
<dbReference type="GO" id="GO:0015271">
    <property type="term" value="F:outward rectifier potassium channel activity"/>
    <property type="evidence" value="ECO:0007669"/>
    <property type="project" value="TreeGrafter"/>
</dbReference>
<reference evidence="10 11" key="1">
    <citation type="submission" date="2018-11" db="EMBL/GenBank/DDBJ databases">
        <authorList>
            <consortium name="Pathogen Informatics"/>
        </authorList>
    </citation>
    <scope>NUCLEOTIDE SEQUENCE [LARGE SCALE GENOMIC DNA]</scope>
</reference>
<sequence length="288" mass="32218">MSSGELPPRFQLALRRSLFFGICLCFWLFVGTLAFSALSVVGQRRTNTAGFAKLDAKRTELLNVLWAETISRPEADWAEMANQKLEVYEKALLNYLGYHDESNDRSFMGSLRKSFSLATTIGPMNIAAFNTVGKIFAVVYTIIGVPLCLLLLSQIGRMITSIWEGRALVLPVAGFVFMSAIVYDIIEGGTDDVPFVDAVFSIFLQFATVGEMDSEFHGILPYAITVVGVAVMSAVFVQMEHEIERSIHGLEFTFSKIFSNFERWMSEEKGAAMNSNRIEEEDEEESDY</sequence>
<feature type="transmembrane region" description="Helical" evidence="8">
    <location>
        <begin position="135"/>
        <end position="155"/>
    </location>
</feature>
<evidence type="ECO:0000313" key="11">
    <source>
        <dbReference type="Proteomes" id="UP000050761"/>
    </source>
</evidence>
<keyword evidence="4 8" id="KW-1133">Transmembrane helix</keyword>
<keyword evidence="5" id="KW-0406">Ion transport</keyword>
<feature type="transmembrane region" description="Helical" evidence="8">
    <location>
        <begin position="111"/>
        <end position="129"/>
    </location>
</feature>
<dbReference type="SUPFAM" id="SSF81324">
    <property type="entry name" value="Voltage-gated potassium channels"/>
    <property type="match status" value="1"/>
</dbReference>
<keyword evidence="3 8" id="KW-0812">Transmembrane</keyword>
<evidence type="ECO:0000313" key="12">
    <source>
        <dbReference type="WBParaSite" id="HPBE_0001174001-mRNA-1"/>
    </source>
</evidence>
<evidence type="ECO:0000256" key="5">
    <source>
        <dbReference type="ARBA" id="ARBA00023065"/>
    </source>
</evidence>
<dbReference type="Proteomes" id="UP000050761">
    <property type="component" value="Unassembled WGS sequence"/>
</dbReference>
<dbReference type="GO" id="GO:0022841">
    <property type="term" value="F:potassium ion leak channel activity"/>
    <property type="evidence" value="ECO:0007669"/>
    <property type="project" value="TreeGrafter"/>
</dbReference>
<dbReference type="Gene3D" id="1.10.287.70">
    <property type="match status" value="1"/>
</dbReference>
<dbReference type="WBParaSite" id="HPBE_0001174001-mRNA-1">
    <property type="protein sequence ID" value="HPBE_0001174001-mRNA-1"/>
    <property type="gene ID" value="HPBE_0001174001"/>
</dbReference>
<accession>A0A3P7YN52</accession>
<dbReference type="AlphaFoldDB" id="A0A183FU99"/>
<organism evidence="11 12">
    <name type="scientific">Heligmosomoides polygyrus</name>
    <name type="common">Parasitic roundworm</name>
    <dbReference type="NCBI Taxonomy" id="6339"/>
    <lineage>
        <taxon>Eukaryota</taxon>
        <taxon>Metazoa</taxon>
        <taxon>Ecdysozoa</taxon>
        <taxon>Nematoda</taxon>
        <taxon>Chromadorea</taxon>
        <taxon>Rhabditida</taxon>
        <taxon>Rhabditina</taxon>
        <taxon>Rhabditomorpha</taxon>
        <taxon>Strongyloidea</taxon>
        <taxon>Heligmosomidae</taxon>
        <taxon>Heligmosomoides</taxon>
    </lineage>
</organism>
<evidence type="ECO:0000256" key="8">
    <source>
        <dbReference type="SAM" id="Phobius"/>
    </source>
</evidence>
<evidence type="ECO:0000313" key="10">
    <source>
        <dbReference type="EMBL" id="VDO89686.1"/>
    </source>
</evidence>
<evidence type="ECO:0000259" key="9">
    <source>
        <dbReference type="Pfam" id="PF07885"/>
    </source>
</evidence>
<evidence type="ECO:0000256" key="6">
    <source>
        <dbReference type="ARBA" id="ARBA00023136"/>
    </source>
</evidence>
<dbReference type="InterPro" id="IPR013099">
    <property type="entry name" value="K_chnl_dom"/>
</dbReference>
<evidence type="ECO:0000256" key="4">
    <source>
        <dbReference type="ARBA" id="ARBA00022989"/>
    </source>
</evidence>
<dbReference type="Pfam" id="PF07885">
    <property type="entry name" value="Ion_trans_2"/>
    <property type="match status" value="1"/>
</dbReference>
<dbReference type="PANTHER" id="PTHR11003:SF150">
    <property type="entry name" value="PROTEIN CBG08159"/>
    <property type="match status" value="1"/>
</dbReference>
<feature type="transmembrane region" description="Helical" evidence="8">
    <location>
        <begin position="18"/>
        <end position="41"/>
    </location>
</feature>
<evidence type="ECO:0000256" key="2">
    <source>
        <dbReference type="ARBA" id="ARBA00022448"/>
    </source>
</evidence>
<protein>
    <submittedName>
        <fullName evidence="12">Ion_trans_2 domain-containing protein</fullName>
    </submittedName>
</protein>
<dbReference type="GO" id="GO:0005886">
    <property type="term" value="C:plasma membrane"/>
    <property type="evidence" value="ECO:0007669"/>
    <property type="project" value="TreeGrafter"/>
</dbReference>
<keyword evidence="7" id="KW-0407">Ion channel</keyword>
<proteinExistence type="predicted"/>
<comment type="subcellular location">
    <subcellularLocation>
        <location evidence="1">Membrane</location>
        <topology evidence="1">Multi-pass membrane protein</topology>
    </subcellularLocation>
</comment>
<keyword evidence="6 8" id="KW-0472">Membrane</keyword>
<dbReference type="EMBL" id="UZAH01027214">
    <property type="protein sequence ID" value="VDO89686.1"/>
    <property type="molecule type" value="Genomic_DNA"/>
</dbReference>
<accession>A0A183FU99</accession>
<evidence type="ECO:0000256" key="3">
    <source>
        <dbReference type="ARBA" id="ARBA00022692"/>
    </source>
</evidence>
<feature type="transmembrane region" description="Helical" evidence="8">
    <location>
        <begin position="219"/>
        <end position="237"/>
    </location>
</feature>